<protein>
    <submittedName>
        <fullName evidence="1">Uncharacterized protein</fullName>
    </submittedName>
</protein>
<name>A0A9E8G4H2_9VIRU</name>
<dbReference type="Gene3D" id="2.60.120.200">
    <property type="match status" value="1"/>
</dbReference>
<accession>A0A9E8G4H2</accession>
<reference evidence="1" key="1">
    <citation type="submission" date="2022-10" db="EMBL/GenBank/DDBJ databases">
        <title>Genomics discovery of giant fungal viruses from subsurface oceanic crustal fluids.</title>
        <authorList>
            <person name="Bhattacharjee A.S."/>
            <person name="Schulz F."/>
            <person name="Woyke T."/>
            <person name="Orcutt B.N."/>
            <person name="Matinez Martinez J."/>
        </authorList>
    </citation>
    <scope>NUCLEOTIDE SEQUENCE</scope>
    <source>
        <strain evidence="1">VSAG1.JdFR</strain>
        <strain evidence="2">VSAG8.JdFR</strain>
    </source>
</reference>
<dbReference type="InterPro" id="IPR013320">
    <property type="entry name" value="ConA-like_dom_sf"/>
</dbReference>
<sequence length="277" mass="31436">MSFLITLGIIIGIAILLIIVFNHFFAKSDIIYDDILNAQNHNKVIKNTDLPKTNVSNFTTSIWFYINDWQFNFGQQKNIMYLAKTADAKNYNFSNKLDTINEGNLATTGSTNYRNLSVYLGEFENNLHIEIETFNNNNNNANNNEENTSSTHVLQTTSITEYVVPNVELQKWVCLTISVDTRTMDVYLDGKLVNSYILPGTYKPSPDNNVFLGNLGQGGFGGFLTRFRYIKRDISPEHSYAIYKDGINASALGNAFNKYRLKVSFLEYDTPVSSFTI</sequence>
<evidence type="ECO:0000313" key="2">
    <source>
        <dbReference type="EMBL" id="UZT29238.1"/>
    </source>
</evidence>
<dbReference type="EMBL" id="OP765507">
    <property type="protein sequence ID" value="UZT28886.1"/>
    <property type="molecule type" value="Genomic_DNA"/>
</dbReference>
<proteinExistence type="predicted"/>
<organism evidence="1">
    <name type="scientific">Nucleocytoviricota sp</name>
    <dbReference type="NCBI Taxonomy" id="2809609"/>
    <lineage>
        <taxon>Viruses</taxon>
        <taxon>Varidnaviria</taxon>
        <taxon>Bamfordvirae</taxon>
        <taxon>Nucleocytoviricota</taxon>
    </lineage>
</organism>
<dbReference type="SUPFAM" id="SSF49899">
    <property type="entry name" value="Concanavalin A-like lectins/glucanases"/>
    <property type="match status" value="1"/>
</dbReference>
<dbReference type="EMBL" id="OP765584">
    <property type="protein sequence ID" value="UZT29238.1"/>
    <property type="molecule type" value="Genomic_DNA"/>
</dbReference>
<evidence type="ECO:0000313" key="1">
    <source>
        <dbReference type="EMBL" id="UZT28886.1"/>
    </source>
</evidence>